<evidence type="ECO:0000259" key="4">
    <source>
        <dbReference type="PROSITE" id="PS50014"/>
    </source>
</evidence>
<dbReference type="OMA" id="WKKGDPM"/>
<feature type="domain" description="Bromo" evidence="4">
    <location>
        <begin position="314"/>
        <end position="379"/>
    </location>
</feature>
<dbReference type="InterPro" id="IPR001487">
    <property type="entry name" value="Bromodomain"/>
</dbReference>
<dbReference type="OrthoDB" id="21449at2759"/>
<dbReference type="CDD" id="cd18186">
    <property type="entry name" value="BTB_POZ_ZBTB_KLHL-like"/>
    <property type="match status" value="1"/>
</dbReference>
<protein>
    <submittedName>
        <fullName evidence="6">Putative tfiid associated protein</fullName>
    </submittedName>
</protein>
<dbReference type="AlphaFoldDB" id="M7SDX5"/>
<organism evidence="6 7">
    <name type="scientific">Eutypa lata (strain UCR-EL1)</name>
    <name type="common">Grapevine dieback disease fungus</name>
    <name type="synonym">Eutypa armeniacae</name>
    <dbReference type="NCBI Taxonomy" id="1287681"/>
    <lineage>
        <taxon>Eukaryota</taxon>
        <taxon>Fungi</taxon>
        <taxon>Dikarya</taxon>
        <taxon>Ascomycota</taxon>
        <taxon>Pezizomycotina</taxon>
        <taxon>Sordariomycetes</taxon>
        <taxon>Xylariomycetidae</taxon>
        <taxon>Xylariales</taxon>
        <taxon>Diatrypaceae</taxon>
        <taxon>Eutypa</taxon>
    </lineage>
</organism>
<dbReference type="EMBL" id="KB707432">
    <property type="protein sequence ID" value="EMR62408.1"/>
    <property type="molecule type" value="Genomic_DNA"/>
</dbReference>
<dbReference type="InterPro" id="IPR011333">
    <property type="entry name" value="SKP1/BTB/POZ_sf"/>
</dbReference>
<evidence type="ECO:0000256" key="2">
    <source>
        <dbReference type="PROSITE-ProRule" id="PRU00035"/>
    </source>
</evidence>
<evidence type="ECO:0000313" key="7">
    <source>
        <dbReference type="Proteomes" id="UP000012174"/>
    </source>
</evidence>
<dbReference type="STRING" id="1287681.M7SDX5"/>
<dbReference type="PANTHER" id="PTHR22880">
    <property type="entry name" value="FALZ-RELATED BROMODOMAIN-CONTAINING PROTEINS"/>
    <property type="match status" value="1"/>
</dbReference>
<dbReference type="SMART" id="SM00225">
    <property type="entry name" value="BTB"/>
    <property type="match status" value="1"/>
</dbReference>
<evidence type="ECO:0000313" key="6">
    <source>
        <dbReference type="EMBL" id="EMR62408.1"/>
    </source>
</evidence>
<keyword evidence="7" id="KW-1185">Reference proteome</keyword>
<feature type="region of interest" description="Disordered" evidence="3">
    <location>
        <begin position="227"/>
        <end position="268"/>
    </location>
</feature>
<dbReference type="InterPro" id="IPR000210">
    <property type="entry name" value="BTB/POZ_dom"/>
</dbReference>
<dbReference type="SMART" id="SM00297">
    <property type="entry name" value="BROMO"/>
    <property type="match status" value="1"/>
</dbReference>
<evidence type="ECO:0000256" key="1">
    <source>
        <dbReference type="ARBA" id="ARBA00023117"/>
    </source>
</evidence>
<dbReference type="SUPFAM" id="SSF47370">
    <property type="entry name" value="Bromodomain"/>
    <property type="match status" value="1"/>
</dbReference>
<dbReference type="GO" id="GO:0006338">
    <property type="term" value="P:chromatin remodeling"/>
    <property type="evidence" value="ECO:0007669"/>
    <property type="project" value="TreeGrafter"/>
</dbReference>
<evidence type="ECO:0000259" key="5">
    <source>
        <dbReference type="PROSITE" id="PS50097"/>
    </source>
</evidence>
<keyword evidence="1 2" id="KW-0103">Bromodomain</keyword>
<accession>M7SDX5</accession>
<gene>
    <name evidence="6" type="ORF">UCREL1_10647</name>
</gene>
<dbReference type="HOGENOM" id="CLU_033257_0_0_1"/>
<dbReference type="Pfam" id="PF00439">
    <property type="entry name" value="Bromodomain"/>
    <property type="match status" value="1"/>
</dbReference>
<dbReference type="Gene3D" id="3.30.710.10">
    <property type="entry name" value="Potassium Channel Kv1.1, Chain A"/>
    <property type="match status" value="1"/>
</dbReference>
<dbReference type="KEGG" id="ela:UCREL1_10647"/>
<dbReference type="Proteomes" id="UP000012174">
    <property type="component" value="Unassembled WGS sequence"/>
</dbReference>
<proteinExistence type="predicted"/>
<dbReference type="SUPFAM" id="SSF54695">
    <property type="entry name" value="POZ domain"/>
    <property type="match status" value="1"/>
</dbReference>
<evidence type="ECO:0000256" key="3">
    <source>
        <dbReference type="SAM" id="MobiDB-lite"/>
    </source>
</evidence>
<dbReference type="PRINTS" id="PR00503">
    <property type="entry name" value="BROMODOMAIN"/>
</dbReference>
<dbReference type="InterPro" id="IPR050935">
    <property type="entry name" value="Bromo_chromatin_reader"/>
</dbReference>
<reference evidence="7" key="1">
    <citation type="journal article" date="2013" name="Genome Announc.">
        <title>Draft genome sequence of the grapevine dieback fungus Eutypa lata UCR-EL1.</title>
        <authorList>
            <person name="Blanco-Ulate B."/>
            <person name="Rolshausen P.E."/>
            <person name="Cantu D."/>
        </authorList>
    </citation>
    <scope>NUCLEOTIDE SEQUENCE [LARGE SCALE GENOMIC DNA]</scope>
    <source>
        <strain evidence="7">UCR-EL1</strain>
    </source>
</reference>
<dbReference type="PANTHER" id="PTHR22880:SF225">
    <property type="entry name" value="BROMODOMAIN-CONTAINING PROTEIN BET-1-RELATED"/>
    <property type="match status" value="1"/>
</dbReference>
<dbReference type="Gene3D" id="1.20.920.10">
    <property type="entry name" value="Bromodomain-like"/>
    <property type="match status" value="1"/>
</dbReference>
<dbReference type="PROSITE" id="PS50014">
    <property type="entry name" value="BROMODOMAIN_2"/>
    <property type="match status" value="1"/>
</dbReference>
<dbReference type="GO" id="GO:0006355">
    <property type="term" value="P:regulation of DNA-templated transcription"/>
    <property type="evidence" value="ECO:0007669"/>
    <property type="project" value="TreeGrafter"/>
</dbReference>
<dbReference type="GO" id="GO:0005634">
    <property type="term" value="C:nucleus"/>
    <property type="evidence" value="ECO:0007669"/>
    <property type="project" value="TreeGrafter"/>
</dbReference>
<sequence>MAELNGDNQSLSTFSWRDPHPIFVIFLIGPKEIPFGIQRDFLCTNSEYFRTHFSEATEDGGDKEEQIEHIIKLPEMEVDVFGLVQNFLYTGRLFSDTESLPGYEVLIETWKAANKFEMPRLCDKALDAMVECRRVTQSIPATPLLVQAWKDTPEGSKIRKLLLNWAAEYIRSSESRAEFSKSLPQEVLSELVVAMSHLNSTPVIQFDFEPSPGGQTQQKNVHYLEAADSEAEMSSKVSKKHQSDVPTKRSSLGDVRNGTRKALPGPSRTIIKPKARRSSVNDQEYSTEQKLAFCSDLLNRMLSGPGFWTRLVGPFREPVDPIEDEVPDYFEKVTKPMDLGTVQAKMDRGEYANEDEFTADVRQIFANCYAYWAKDSPMWAACEKLQQRFEEKYAGMRKWLAKSGAEEAA</sequence>
<dbReference type="InterPro" id="IPR036427">
    <property type="entry name" value="Bromodomain-like_sf"/>
</dbReference>
<dbReference type="eggNOG" id="KOG1474">
    <property type="taxonomic scope" value="Eukaryota"/>
</dbReference>
<dbReference type="Pfam" id="PF00651">
    <property type="entry name" value="BTB"/>
    <property type="match status" value="1"/>
</dbReference>
<name>M7SDX5_EUTLA</name>
<dbReference type="GO" id="GO:0000785">
    <property type="term" value="C:chromatin"/>
    <property type="evidence" value="ECO:0007669"/>
    <property type="project" value="TreeGrafter"/>
</dbReference>
<dbReference type="PROSITE" id="PS50097">
    <property type="entry name" value="BTB"/>
    <property type="match status" value="1"/>
</dbReference>
<feature type="domain" description="BTB" evidence="5">
    <location>
        <begin position="24"/>
        <end position="97"/>
    </location>
</feature>